<accession>A0A7J9B178</accession>
<evidence type="ECO:0000313" key="1">
    <source>
        <dbReference type="EMBL" id="MBA0730107.1"/>
    </source>
</evidence>
<comment type="caution">
    <text evidence="1">The sequence shown here is derived from an EMBL/GenBank/DDBJ whole genome shotgun (WGS) entry which is preliminary data.</text>
</comment>
<dbReference type="Proteomes" id="UP000593574">
    <property type="component" value="Unassembled WGS sequence"/>
</dbReference>
<evidence type="ECO:0008006" key="3">
    <source>
        <dbReference type="Google" id="ProtNLM"/>
    </source>
</evidence>
<sequence length="77" mass="8639">MGLDLRHSEMEIEGDALAIVKKINVNIEDGSIISAFIKDLKALSEGHRRCHFSTWEGMMDLLRGSWCSKLSDAYKGL</sequence>
<evidence type="ECO:0000313" key="2">
    <source>
        <dbReference type="Proteomes" id="UP000593574"/>
    </source>
</evidence>
<gene>
    <name evidence="1" type="ORF">Golax_025720</name>
</gene>
<keyword evidence="2" id="KW-1185">Reference proteome</keyword>
<organism evidence="1 2">
    <name type="scientific">Gossypium laxum</name>
    <dbReference type="NCBI Taxonomy" id="34288"/>
    <lineage>
        <taxon>Eukaryota</taxon>
        <taxon>Viridiplantae</taxon>
        <taxon>Streptophyta</taxon>
        <taxon>Embryophyta</taxon>
        <taxon>Tracheophyta</taxon>
        <taxon>Spermatophyta</taxon>
        <taxon>Magnoliopsida</taxon>
        <taxon>eudicotyledons</taxon>
        <taxon>Gunneridae</taxon>
        <taxon>Pentapetalae</taxon>
        <taxon>rosids</taxon>
        <taxon>malvids</taxon>
        <taxon>Malvales</taxon>
        <taxon>Malvaceae</taxon>
        <taxon>Malvoideae</taxon>
        <taxon>Gossypium</taxon>
    </lineage>
</organism>
<dbReference type="EMBL" id="JABEZV010442407">
    <property type="protein sequence ID" value="MBA0730107.1"/>
    <property type="molecule type" value="Genomic_DNA"/>
</dbReference>
<protein>
    <recommendedName>
        <fullName evidence="3">RNase H type-1 domain-containing protein</fullName>
    </recommendedName>
</protein>
<reference evidence="1 2" key="1">
    <citation type="journal article" date="2019" name="Genome Biol. Evol.">
        <title>Insights into the evolution of the New World diploid cottons (Gossypium, subgenus Houzingenia) based on genome sequencing.</title>
        <authorList>
            <person name="Grover C.E."/>
            <person name="Arick M.A. 2nd"/>
            <person name="Thrash A."/>
            <person name="Conover J.L."/>
            <person name="Sanders W.S."/>
            <person name="Peterson D.G."/>
            <person name="Frelichowski J.E."/>
            <person name="Scheffler J.A."/>
            <person name="Scheffler B.E."/>
            <person name="Wendel J.F."/>
        </authorList>
    </citation>
    <scope>NUCLEOTIDE SEQUENCE [LARGE SCALE GENOMIC DNA]</scope>
    <source>
        <strain evidence="1">4</strain>
        <tissue evidence="1">Leaf</tissue>
    </source>
</reference>
<name>A0A7J9B178_9ROSI</name>
<feature type="non-terminal residue" evidence="1">
    <location>
        <position position="1"/>
    </location>
</feature>
<dbReference type="AlphaFoldDB" id="A0A7J9B178"/>
<proteinExistence type="predicted"/>